<dbReference type="RefSeq" id="WP_136458170.1">
    <property type="nucleotide sequence ID" value="NZ_SRSF01000002.1"/>
</dbReference>
<evidence type="ECO:0000313" key="2">
    <source>
        <dbReference type="Proteomes" id="UP000308528"/>
    </source>
</evidence>
<sequence length="109" mass="12594">MKLNKSAESKAKELIKANQYVKDSDWSEAQPTTEDENGYLERHSWKEYGEWHLGLHEDAGKDTKSHYGFPYGDFRRVHHSGLIAIKQRAAQQNYSEVEKAADRLLKLMG</sequence>
<dbReference type="AlphaFoldDB" id="A0A4S4NNS3"/>
<evidence type="ECO:0000313" key="1">
    <source>
        <dbReference type="EMBL" id="THH40677.1"/>
    </source>
</evidence>
<name>A0A4S4NNS3_9BACT</name>
<protein>
    <submittedName>
        <fullName evidence="1">Uncharacterized protein</fullName>
    </submittedName>
</protein>
<dbReference type="EMBL" id="SRSF01000002">
    <property type="protein sequence ID" value="THH40677.1"/>
    <property type="molecule type" value="Genomic_DNA"/>
</dbReference>
<reference evidence="1 2" key="1">
    <citation type="submission" date="2019-04" db="EMBL/GenBank/DDBJ databases">
        <title>Lewinella litorea sp. nov., isolated from a marine sand.</title>
        <authorList>
            <person name="Yoon J.-H."/>
        </authorList>
    </citation>
    <scope>NUCLEOTIDE SEQUENCE [LARGE SCALE GENOMIC DNA]</scope>
    <source>
        <strain evidence="1 2">HSMS-39</strain>
    </source>
</reference>
<proteinExistence type="predicted"/>
<dbReference type="OrthoDB" id="1550983at2"/>
<organism evidence="1 2">
    <name type="scientific">Neolewinella litorea</name>
    <dbReference type="NCBI Taxonomy" id="2562452"/>
    <lineage>
        <taxon>Bacteria</taxon>
        <taxon>Pseudomonadati</taxon>
        <taxon>Bacteroidota</taxon>
        <taxon>Saprospiria</taxon>
        <taxon>Saprospirales</taxon>
        <taxon>Lewinellaceae</taxon>
        <taxon>Neolewinella</taxon>
    </lineage>
</organism>
<keyword evidence="2" id="KW-1185">Reference proteome</keyword>
<comment type="caution">
    <text evidence="1">The sequence shown here is derived from an EMBL/GenBank/DDBJ whole genome shotgun (WGS) entry which is preliminary data.</text>
</comment>
<gene>
    <name evidence="1" type="ORF">E4021_08080</name>
</gene>
<dbReference type="Proteomes" id="UP000308528">
    <property type="component" value="Unassembled WGS sequence"/>
</dbReference>
<accession>A0A4S4NNS3</accession>